<dbReference type="InterPro" id="IPR006680">
    <property type="entry name" value="Amidohydro-rel"/>
</dbReference>
<dbReference type="InterPro" id="IPR011059">
    <property type="entry name" value="Metal-dep_hydrolase_composite"/>
</dbReference>
<comment type="cofactor">
    <cofactor evidence="6">
        <name>Mn(2+)</name>
        <dbReference type="ChEBI" id="CHEBI:29035"/>
    </cofactor>
</comment>
<dbReference type="AlphaFoldDB" id="A0A438AGG4"/>
<evidence type="ECO:0000313" key="10">
    <source>
        <dbReference type="EMBL" id="RVV97705.1"/>
    </source>
</evidence>
<dbReference type="EMBL" id="RQXX01000003">
    <property type="protein sequence ID" value="RVV97705.1"/>
    <property type="molecule type" value="Genomic_DNA"/>
</dbReference>
<organism evidence="10 11">
    <name type="scientific">Mesobaculum littorinae</name>
    <dbReference type="NCBI Taxonomy" id="2486419"/>
    <lineage>
        <taxon>Bacteria</taxon>
        <taxon>Pseudomonadati</taxon>
        <taxon>Pseudomonadota</taxon>
        <taxon>Alphaproteobacteria</taxon>
        <taxon>Rhodobacterales</taxon>
        <taxon>Roseobacteraceae</taxon>
        <taxon>Mesobaculum</taxon>
    </lineage>
</organism>
<comment type="caution">
    <text evidence="10">The sequence shown here is derived from an EMBL/GenBank/DDBJ whole genome shotgun (WGS) entry which is preliminary data.</text>
</comment>
<reference evidence="10 11" key="1">
    <citation type="submission" date="2018-11" db="EMBL/GenBank/DDBJ databases">
        <title>Mesobaculum littorinae gen. nov., sp. nov., isolated from Littorina scabra that represents a novel genus of the order Rhodobacteraceae.</title>
        <authorList>
            <person name="Li F."/>
        </authorList>
    </citation>
    <scope>NUCLEOTIDE SEQUENCE [LARGE SCALE GENOMIC DNA]</scope>
    <source>
        <strain evidence="10 11">M0103</strain>
    </source>
</reference>
<dbReference type="Pfam" id="PF01979">
    <property type="entry name" value="Amidohydro_1"/>
    <property type="match status" value="1"/>
</dbReference>
<dbReference type="InterPro" id="IPR032466">
    <property type="entry name" value="Metal_Hydrolase"/>
</dbReference>
<dbReference type="InterPro" id="IPR006679">
    <property type="entry name" value="Adenine_deam"/>
</dbReference>
<dbReference type="InterPro" id="IPR026912">
    <property type="entry name" value="Adenine_deam_C"/>
</dbReference>
<dbReference type="PANTHER" id="PTHR11113">
    <property type="entry name" value="N-ACETYLGLUCOSAMINE-6-PHOSPHATE DEACETYLASE"/>
    <property type="match status" value="1"/>
</dbReference>
<evidence type="ECO:0000313" key="11">
    <source>
        <dbReference type="Proteomes" id="UP000285908"/>
    </source>
</evidence>
<feature type="region of interest" description="Disordered" evidence="7">
    <location>
        <begin position="1"/>
        <end position="41"/>
    </location>
</feature>
<evidence type="ECO:0000256" key="2">
    <source>
        <dbReference type="ARBA" id="ARBA00012782"/>
    </source>
</evidence>
<dbReference type="GO" id="GO:0006146">
    <property type="term" value="P:adenine catabolic process"/>
    <property type="evidence" value="ECO:0007669"/>
    <property type="project" value="InterPro"/>
</dbReference>
<dbReference type="RefSeq" id="WP_127906370.1">
    <property type="nucleotide sequence ID" value="NZ_RQXX01000003.1"/>
</dbReference>
<protein>
    <recommendedName>
        <fullName evidence="2 6">Adenine deaminase</fullName>
        <shortName evidence="6">Adenase</shortName>
        <shortName evidence="6">Adenine aminase</shortName>
        <ecNumber evidence="2 6">3.5.4.2</ecNumber>
    </recommendedName>
</protein>
<keyword evidence="3 6" id="KW-0378">Hydrolase</keyword>
<dbReference type="SUPFAM" id="SSF51556">
    <property type="entry name" value="Metallo-dependent hydrolases"/>
    <property type="match status" value="1"/>
</dbReference>
<dbReference type="Gene3D" id="3.20.20.140">
    <property type="entry name" value="Metal-dependent hydrolases"/>
    <property type="match status" value="1"/>
</dbReference>
<dbReference type="Pfam" id="PF13382">
    <property type="entry name" value="Adenine_deam_C"/>
    <property type="match status" value="1"/>
</dbReference>
<comment type="catalytic activity">
    <reaction evidence="5 6">
        <text>adenine + H2O + H(+) = hypoxanthine + NH4(+)</text>
        <dbReference type="Rhea" id="RHEA:23688"/>
        <dbReference type="ChEBI" id="CHEBI:15377"/>
        <dbReference type="ChEBI" id="CHEBI:15378"/>
        <dbReference type="ChEBI" id="CHEBI:16708"/>
        <dbReference type="ChEBI" id="CHEBI:17368"/>
        <dbReference type="ChEBI" id="CHEBI:28938"/>
        <dbReference type="EC" id="3.5.4.2"/>
    </reaction>
</comment>
<evidence type="ECO:0000256" key="1">
    <source>
        <dbReference type="ARBA" id="ARBA00006773"/>
    </source>
</evidence>
<accession>A0A438AGG4</accession>
<evidence type="ECO:0000256" key="6">
    <source>
        <dbReference type="HAMAP-Rule" id="MF_01518"/>
    </source>
</evidence>
<sequence>MTDVTATGPTAPHLTAPDIAGPDISSPDQPRPDLPDADLNAPGLRDRAVAAARGTTPFDLLLTGGRLVDVATGEIRAADIGITGPLVASVHAPGTRNDAAEVVALDGAIVTPGLIDTHMHVESSMVTPRRYAETVVPQGTTTVCWDPHEVGNVAGLDGVRWAIDAARDLPLRLLALAPSCVPSAPGLEIAGAEVNGPEMAQMLGWPDIHGVAEVMDMRGVLDRSERMRDIVGAGLTSGKLVCGHARGLSGADLQAFAAAGIGSDHEITDGDDLLAKLRAGLTIELRGSHDHVLPGAVATLNGLPRFPSTVTICTDDVFPDDLVDRGGMADVLRRLVGYGLDPVAAVQAATLNAAHRLGREDLGRVAPGRRADIAVFADLEGFACRLTVASGRVVARGGRIATPVGTDAGTAFADTMRLAPVGGEAFTLASDAAAVTLNTVKRPRFTEWSTLAARVEDGVVILPEGALMMAVLHRHGRGGGIGLGVLEGWGDWTGAIATTVSHDSHNLTVFGRDPADMAAAANALIGCGGGMAVARGGRVTALLPLPVCGLLSDAPAPQVAQTLRDLRRAAAEVAPWQPPVMTFKSLVGASLACNPGPHVTDLGIADGLTGEVRPPIVAA</sequence>
<name>A0A438AGG4_9RHOB</name>
<dbReference type="Gene3D" id="2.30.40.10">
    <property type="entry name" value="Urease, subunit C, domain 1"/>
    <property type="match status" value="1"/>
</dbReference>
<evidence type="ECO:0000256" key="4">
    <source>
        <dbReference type="ARBA" id="ARBA00023211"/>
    </source>
</evidence>
<dbReference type="PANTHER" id="PTHR11113:SF2">
    <property type="entry name" value="ADENINE DEAMINASE"/>
    <property type="match status" value="1"/>
</dbReference>
<feature type="domain" description="Adenine deaminase C-terminal" evidence="9">
    <location>
        <begin position="445"/>
        <end position="607"/>
    </location>
</feature>
<dbReference type="HAMAP" id="MF_01518">
    <property type="entry name" value="Adenine_deamin"/>
    <property type="match status" value="1"/>
</dbReference>
<evidence type="ECO:0000259" key="9">
    <source>
        <dbReference type="Pfam" id="PF13382"/>
    </source>
</evidence>
<dbReference type="SUPFAM" id="SSF51338">
    <property type="entry name" value="Composite domain of metallo-dependent hydrolases"/>
    <property type="match status" value="1"/>
</dbReference>
<feature type="domain" description="Amidohydrolase-related" evidence="8">
    <location>
        <begin position="109"/>
        <end position="393"/>
    </location>
</feature>
<evidence type="ECO:0000256" key="3">
    <source>
        <dbReference type="ARBA" id="ARBA00022801"/>
    </source>
</evidence>
<evidence type="ECO:0000259" key="8">
    <source>
        <dbReference type="Pfam" id="PF01979"/>
    </source>
</evidence>
<keyword evidence="4 6" id="KW-0464">Manganese</keyword>
<proteinExistence type="inferred from homology"/>
<dbReference type="GO" id="GO:0000034">
    <property type="term" value="F:adenine deaminase activity"/>
    <property type="evidence" value="ECO:0007669"/>
    <property type="project" value="UniProtKB-UniRule"/>
</dbReference>
<comment type="similarity">
    <text evidence="1 6">Belongs to the metallo-dependent hydrolases superfamily. Adenine deaminase family.</text>
</comment>
<evidence type="ECO:0000256" key="5">
    <source>
        <dbReference type="ARBA" id="ARBA00047720"/>
    </source>
</evidence>
<keyword evidence="11" id="KW-1185">Reference proteome</keyword>
<dbReference type="EC" id="3.5.4.2" evidence="2 6"/>
<dbReference type="OrthoDB" id="9775607at2"/>
<dbReference type="Proteomes" id="UP000285908">
    <property type="component" value="Unassembled WGS sequence"/>
</dbReference>
<evidence type="ECO:0000256" key="7">
    <source>
        <dbReference type="SAM" id="MobiDB-lite"/>
    </source>
</evidence>
<gene>
    <name evidence="6" type="primary">ade</name>
    <name evidence="10" type="ORF">EKE94_09385</name>
</gene>